<keyword evidence="2" id="KW-1185">Reference proteome</keyword>
<dbReference type="EMBL" id="BAABRO010000020">
    <property type="protein sequence ID" value="GAA5510195.1"/>
    <property type="molecule type" value="Genomic_DNA"/>
</dbReference>
<comment type="caution">
    <text evidence="1">The sequence shown here is derived from an EMBL/GenBank/DDBJ whole genome shotgun (WGS) entry which is preliminary data.</text>
</comment>
<sequence>MPTNAAPRQLPRGIFSDRIEALVLLSVPLPNFNESEVNEEREGRVDRSC</sequence>
<name>A0ABP9VYJ8_9BACT</name>
<reference evidence="1 2" key="1">
    <citation type="submission" date="2024-02" db="EMBL/GenBank/DDBJ databases">
        <title>Rhodopirellula caenicola NBRC 110016.</title>
        <authorList>
            <person name="Ichikawa N."/>
            <person name="Katano-Makiyama Y."/>
            <person name="Hidaka K."/>
        </authorList>
    </citation>
    <scope>NUCLEOTIDE SEQUENCE [LARGE SCALE GENOMIC DNA]</scope>
    <source>
        <strain evidence="1 2">NBRC 110016</strain>
    </source>
</reference>
<accession>A0ABP9VYJ8</accession>
<evidence type="ECO:0000313" key="2">
    <source>
        <dbReference type="Proteomes" id="UP001416858"/>
    </source>
</evidence>
<proteinExistence type="predicted"/>
<organism evidence="1 2">
    <name type="scientific">Novipirellula caenicola</name>
    <dbReference type="NCBI Taxonomy" id="1536901"/>
    <lineage>
        <taxon>Bacteria</taxon>
        <taxon>Pseudomonadati</taxon>
        <taxon>Planctomycetota</taxon>
        <taxon>Planctomycetia</taxon>
        <taxon>Pirellulales</taxon>
        <taxon>Pirellulaceae</taxon>
        <taxon>Novipirellula</taxon>
    </lineage>
</organism>
<gene>
    <name evidence="1" type="ORF">Rcae01_05701</name>
</gene>
<protein>
    <submittedName>
        <fullName evidence="1">Uncharacterized protein</fullName>
    </submittedName>
</protein>
<evidence type="ECO:0000313" key="1">
    <source>
        <dbReference type="EMBL" id="GAA5510195.1"/>
    </source>
</evidence>
<dbReference type="RefSeq" id="WP_345687904.1">
    <property type="nucleotide sequence ID" value="NZ_BAABRO010000020.1"/>
</dbReference>
<dbReference type="Proteomes" id="UP001416858">
    <property type="component" value="Unassembled WGS sequence"/>
</dbReference>